<dbReference type="PROSITE" id="PS00626">
    <property type="entry name" value="RCC1_2"/>
    <property type="match status" value="1"/>
</dbReference>
<reference evidence="5 6" key="1">
    <citation type="journal article" date="2015" name="Genome Biol. Evol.">
        <title>Phylogenomic analyses indicate that early fungi evolved digesting cell walls of algal ancestors of land plants.</title>
        <authorList>
            <person name="Chang Y."/>
            <person name="Wang S."/>
            <person name="Sekimoto S."/>
            <person name="Aerts A.L."/>
            <person name="Choi C."/>
            <person name="Clum A."/>
            <person name="LaButti K.M."/>
            <person name="Lindquist E.A."/>
            <person name="Yee Ngan C."/>
            <person name="Ohm R.A."/>
            <person name="Salamov A.A."/>
            <person name="Grigoriev I.V."/>
            <person name="Spatafora J.W."/>
            <person name="Berbee M.L."/>
        </authorList>
    </citation>
    <scope>NUCLEOTIDE SEQUENCE [LARGE SCALE GENOMIC DNA]</scope>
    <source>
        <strain evidence="5 6">JEL478</strain>
    </source>
</reference>
<gene>
    <name evidence="5" type="ORF">M427DRAFT_60019</name>
</gene>
<dbReference type="PANTHER" id="PTHR46207:SF1">
    <property type="entry name" value="PROTEIN RCC2"/>
    <property type="match status" value="1"/>
</dbReference>
<feature type="compositionally biased region" description="Basic residues" evidence="3">
    <location>
        <begin position="444"/>
        <end position="454"/>
    </location>
</feature>
<dbReference type="SUPFAM" id="SSF50985">
    <property type="entry name" value="RCC1/BLIP-II"/>
    <property type="match status" value="1"/>
</dbReference>
<dbReference type="Gene3D" id="2.130.10.30">
    <property type="entry name" value="Regulator of chromosome condensation 1/beta-lactamase-inhibitor protein II"/>
    <property type="match status" value="2"/>
</dbReference>
<organism evidence="5 6">
    <name type="scientific">Gonapodya prolifera (strain JEL478)</name>
    <name type="common">Monoblepharis prolifera</name>
    <dbReference type="NCBI Taxonomy" id="1344416"/>
    <lineage>
        <taxon>Eukaryota</taxon>
        <taxon>Fungi</taxon>
        <taxon>Fungi incertae sedis</taxon>
        <taxon>Chytridiomycota</taxon>
        <taxon>Chytridiomycota incertae sedis</taxon>
        <taxon>Monoblepharidomycetes</taxon>
        <taxon>Monoblepharidales</taxon>
        <taxon>Gonapodyaceae</taxon>
        <taxon>Gonapodya</taxon>
    </lineage>
</organism>
<feature type="repeat" description="RCC1" evidence="2">
    <location>
        <begin position="244"/>
        <end position="293"/>
    </location>
</feature>
<dbReference type="PANTHER" id="PTHR46207">
    <property type="entry name" value="PROTEIN RCC2"/>
    <property type="match status" value="1"/>
</dbReference>
<dbReference type="InterPro" id="IPR009091">
    <property type="entry name" value="RCC1/BLIP-II"/>
</dbReference>
<dbReference type="InterPro" id="IPR058923">
    <property type="entry name" value="RCC1-like_dom"/>
</dbReference>
<proteinExistence type="predicted"/>
<dbReference type="OMA" id="GKWKNTG"/>
<dbReference type="Pfam" id="PF25390">
    <property type="entry name" value="WD40_RLD"/>
    <property type="match status" value="1"/>
</dbReference>
<dbReference type="PROSITE" id="PS50012">
    <property type="entry name" value="RCC1_3"/>
    <property type="match status" value="5"/>
</dbReference>
<feature type="repeat" description="RCC1" evidence="2">
    <location>
        <begin position="130"/>
        <end position="180"/>
    </location>
</feature>
<feature type="domain" description="RCC1-like" evidence="4">
    <location>
        <begin position="18"/>
        <end position="394"/>
    </location>
</feature>
<feature type="repeat" description="RCC1" evidence="2">
    <location>
        <begin position="78"/>
        <end position="129"/>
    </location>
</feature>
<dbReference type="GO" id="GO:0016020">
    <property type="term" value="C:membrane"/>
    <property type="evidence" value="ECO:0007669"/>
    <property type="project" value="TreeGrafter"/>
</dbReference>
<dbReference type="Proteomes" id="UP000070544">
    <property type="component" value="Unassembled WGS sequence"/>
</dbReference>
<evidence type="ECO:0000256" key="3">
    <source>
        <dbReference type="SAM" id="MobiDB-lite"/>
    </source>
</evidence>
<evidence type="ECO:0000256" key="1">
    <source>
        <dbReference type="ARBA" id="ARBA00022737"/>
    </source>
</evidence>
<evidence type="ECO:0000259" key="4">
    <source>
        <dbReference type="Pfam" id="PF25390"/>
    </source>
</evidence>
<evidence type="ECO:0000313" key="6">
    <source>
        <dbReference type="Proteomes" id="UP000070544"/>
    </source>
</evidence>
<feature type="region of interest" description="Disordered" evidence="3">
    <location>
        <begin position="405"/>
        <end position="454"/>
    </location>
</feature>
<accession>A0A139A5F7</accession>
<feature type="repeat" description="RCC1" evidence="2">
    <location>
        <begin position="344"/>
        <end position="398"/>
    </location>
</feature>
<dbReference type="PRINTS" id="PR00633">
    <property type="entry name" value="RCCNDNSATION"/>
</dbReference>
<sequence>MGDSSSSTTSSEETTGTLLICGGTDWPVLGRTQSSKLVALGSRDLPQFHIIGALKDKKVRLVTTGPISCHNLVVTEDESVYVFGRNDCGQLGLGDLDARLGPTRLTLPDGVTVAKAATGRNHTVIISNLGKVYAMGDNRYGQCGHPSLKNLSIPTHVSALNVTVVDVACGGDFTVCLSDKGKLFSFGHPEYGQLGNGTDGKTLQANRVYYDPYPVPKVISALEDVQIKSLSCGTNHTLALDANGHIWSWGAGGYGRLGHGDQKDQSRPKMIVAPRPWSQMRAGATFCMANDQYGNYHMWGKFKVSGEGSSGSPWTHPKMLGDLAGFKVRCFSGGGSQIAVIADDTTVTWGQACHNYEHGAGEGRPKSQSKPDRLGYLEGVKAIRVDCGAMHTLLLVAPGEKVLSLPEWDTGSSEPEPKTTAKGRKRKADESTGVTAGNDDVKPRGRGIKATKRK</sequence>
<dbReference type="InterPro" id="IPR028641">
    <property type="entry name" value="RCC2"/>
</dbReference>
<keyword evidence="6" id="KW-1185">Reference proteome</keyword>
<dbReference type="AlphaFoldDB" id="A0A139A5F7"/>
<dbReference type="OrthoDB" id="5370059at2759"/>
<evidence type="ECO:0000256" key="2">
    <source>
        <dbReference type="PROSITE-ProRule" id="PRU00235"/>
    </source>
</evidence>
<dbReference type="InterPro" id="IPR000408">
    <property type="entry name" value="Reg_chr_condens"/>
</dbReference>
<feature type="repeat" description="RCC1" evidence="2">
    <location>
        <begin position="181"/>
        <end position="243"/>
    </location>
</feature>
<name>A0A139A5F7_GONPJ</name>
<dbReference type="EMBL" id="KQ965794">
    <property type="protein sequence ID" value="KXS11869.1"/>
    <property type="molecule type" value="Genomic_DNA"/>
</dbReference>
<keyword evidence="1" id="KW-0677">Repeat</keyword>
<dbReference type="STRING" id="1344416.A0A139A5F7"/>
<evidence type="ECO:0000313" key="5">
    <source>
        <dbReference type="EMBL" id="KXS11869.1"/>
    </source>
</evidence>
<protein>
    <submittedName>
        <fullName evidence="5">RCC1/BLIP-II protein</fullName>
    </submittedName>
</protein>
<dbReference type="GO" id="GO:0031267">
    <property type="term" value="F:small GTPase binding"/>
    <property type="evidence" value="ECO:0007669"/>
    <property type="project" value="TreeGrafter"/>
</dbReference>